<dbReference type="PANTHER" id="PTHR33678">
    <property type="entry name" value="BLL1576 PROTEIN"/>
    <property type="match status" value="1"/>
</dbReference>
<evidence type="ECO:0000259" key="2">
    <source>
        <dbReference type="Pfam" id="PF13005"/>
    </source>
</evidence>
<dbReference type="Pfam" id="PF03050">
    <property type="entry name" value="DDE_Tnp_IS66"/>
    <property type="match status" value="1"/>
</dbReference>
<proteinExistence type="predicted"/>
<evidence type="ECO:0000259" key="1">
    <source>
        <dbReference type="Pfam" id="PF03050"/>
    </source>
</evidence>
<reference evidence="3 4" key="1">
    <citation type="submission" date="2018-06" db="EMBL/GenBank/DDBJ databases">
        <title>Genomic Encyclopedia of Archaeal and Bacterial Type Strains, Phase II (KMG-II): from individual species to whole genera.</title>
        <authorList>
            <person name="Goeker M."/>
        </authorList>
    </citation>
    <scope>NUCLEOTIDE SEQUENCE [LARGE SCALE GENOMIC DNA]</scope>
    <source>
        <strain evidence="3 4">CFPB 3232</strain>
    </source>
</reference>
<name>A0A328YRV2_9BURK</name>
<evidence type="ECO:0000313" key="4">
    <source>
        <dbReference type="Proteomes" id="UP000248856"/>
    </source>
</evidence>
<dbReference type="AlphaFoldDB" id="A0A328YRV2"/>
<organism evidence="3 4">
    <name type="scientific">Paracidovorax anthurii</name>
    <dbReference type="NCBI Taxonomy" id="78229"/>
    <lineage>
        <taxon>Bacteria</taxon>
        <taxon>Pseudomonadati</taxon>
        <taxon>Pseudomonadota</taxon>
        <taxon>Betaproteobacteria</taxon>
        <taxon>Burkholderiales</taxon>
        <taxon>Comamonadaceae</taxon>
        <taxon>Paracidovorax</taxon>
    </lineage>
</organism>
<dbReference type="PANTHER" id="PTHR33678:SF1">
    <property type="entry name" value="BLL1576 PROTEIN"/>
    <property type="match status" value="1"/>
</dbReference>
<dbReference type="InterPro" id="IPR052344">
    <property type="entry name" value="Transposase-related"/>
</dbReference>
<evidence type="ECO:0000313" key="3">
    <source>
        <dbReference type="EMBL" id="RAR76559.1"/>
    </source>
</evidence>
<dbReference type="InterPro" id="IPR004291">
    <property type="entry name" value="Transposase_IS66_central"/>
</dbReference>
<dbReference type="EMBL" id="QLTA01000046">
    <property type="protein sequence ID" value="RAR76559.1"/>
    <property type="molecule type" value="Genomic_DNA"/>
</dbReference>
<dbReference type="Proteomes" id="UP000248856">
    <property type="component" value="Unassembled WGS sequence"/>
</dbReference>
<feature type="domain" description="Transposase IS66 zinc-finger binding" evidence="2">
    <location>
        <begin position="2"/>
        <end position="43"/>
    </location>
</feature>
<dbReference type="InterPro" id="IPR024474">
    <property type="entry name" value="Znf_dom_IS66"/>
</dbReference>
<dbReference type="Pfam" id="PF13005">
    <property type="entry name" value="zf-IS66"/>
    <property type="match status" value="1"/>
</dbReference>
<protein>
    <submittedName>
        <fullName evidence="3">Transposase</fullName>
    </submittedName>
</protein>
<keyword evidence="4" id="KW-1185">Reference proteome</keyword>
<accession>A0A328YRV2</accession>
<sequence length="147" mass="16346">MCAHDDHALVEIGAEVSEQIDVIPEQVRVLQHHRIKDACPCCDQSLKVVARIIPRGLLTEAAQAWVITGKYQLGMPLYRMAALLRRFDGDSIVSNTLASGVIRIGKAMQPVINHLLDSDLIYGDETTVQVLKEPGRKARTKNVFKVF</sequence>
<comment type="caution">
    <text evidence="3">The sequence shown here is derived from an EMBL/GenBank/DDBJ whole genome shotgun (WGS) entry which is preliminary data.</text>
</comment>
<feature type="domain" description="Transposase IS66 central" evidence="1">
    <location>
        <begin position="56"/>
        <end position="143"/>
    </location>
</feature>
<gene>
    <name evidence="3" type="ORF">AX018_104636</name>
</gene>